<dbReference type="PROSITE" id="PS50882">
    <property type="entry name" value="YTH"/>
    <property type="match status" value="1"/>
</dbReference>
<name>A0ABP0D6T1_9PEZI</name>
<keyword evidence="4" id="KW-1185">Reference proteome</keyword>
<dbReference type="Pfam" id="PF04146">
    <property type="entry name" value="YTH"/>
    <property type="match status" value="1"/>
</dbReference>
<dbReference type="PANTHER" id="PTHR12357:SF3">
    <property type="entry name" value="YTH DOMAIN-CONTAINING PROTEIN 1"/>
    <property type="match status" value="1"/>
</dbReference>
<feature type="domain" description="YTH" evidence="2">
    <location>
        <begin position="160"/>
        <end position="384"/>
    </location>
</feature>
<feature type="region of interest" description="Disordered" evidence="1">
    <location>
        <begin position="389"/>
        <end position="422"/>
    </location>
</feature>
<evidence type="ECO:0000259" key="2">
    <source>
        <dbReference type="PROSITE" id="PS50882"/>
    </source>
</evidence>
<evidence type="ECO:0000256" key="1">
    <source>
        <dbReference type="SAM" id="MobiDB-lite"/>
    </source>
</evidence>
<gene>
    <name evidence="3" type="ORF">SEPCBS57363_000814</name>
</gene>
<feature type="compositionally biased region" description="Acidic residues" evidence="1">
    <location>
        <begin position="280"/>
        <end position="293"/>
    </location>
</feature>
<evidence type="ECO:0000313" key="3">
    <source>
        <dbReference type="EMBL" id="CAK7263910.1"/>
    </source>
</evidence>
<dbReference type="EMBL" id="CAWUOM010000007">
    <property type="protein sequence ID" value="CAK7263910.1"/>
    <property type="molecule type" value="Genomic_DNA"/>
</dbReference>
<feature type="compositionally biased region" description="Low complexity" evidence="1">
    <location>
        <begin position="402"/>
        <end position="422"/>
    </location>
</feature>
<sequence>MSLVHHVCRQTTGLISLFLISKSNCAFANYPDEEQCIEAQQKLNDSYYMSVSLVSRLRKNSVEGAAGANVSTEIATLSLTPQSPRSEGKSADEVGLRGDGTDAGHTHGDLEKSRKPSTQTSVIVDGSDKSGTRGKGYDGSGWISASAPVDSSSGSTMKSEKYFILKSLTLRDLELSVQTGIWATQSHNEETLNEAYRTCDNVYLIFSANKSGEYFGYARMTSEINQDPAAAIEFAPTSQSFNDADLPKAIPTEATETTPRGRIVDDSARGTIFWEVQSNEADDADDKEGEDEEKASPTVLPDAADGTDDVSGADNTDGDEVLGATGESQTWGKPFKLEWLSTTRLPFYRTRGLRNPLNGNREIKIARDGTDVDVTIGRKLVSLFHQDAANNSTAGSGGGTGNSLTGMPSSSSGSSLSGARAP</sequence>
<comment type="caution">
    <text evidence="3">The sequence shown here is derived from an EMBL/GenBank/DDBJ whole genome shotgun (WGS) entry which is preliminary data.</text>
</comment>
<organism evidence="3 4">
    <name type="scientific">Sporothrix epigloea</name>
    <dbReference type="NCBI Taxonomy" id="1892477"/>
    <lineage>
        <taxon>Eukaryota</taxon>
        <taxon>Fungi</taxon>
        <taxon>Dikarya</taxon>
        <taxon>Ascomycota</taxon>
        <taxon>Pezizomycotina</taxon>
        <taxon>Sordariomycetes</taxon>
        <taxon>Sordariomycetidae</taxon>
        <taxon>Ophiostomatales</taxon>
        <taxon>Ophiostomataceae</taxon>
        <taxon>Sporothrix</taxon>
    </lineage>
</organism>
<dbReference type="InterPro" id="IPR045168">
    <property type="entry name" value="YTH_prot"/>
</dbReference>
<dbReference type="Gene3D" id="3.10.590.10">
    <property type="entry name" value="ph1033 like domains"/>
    <property type="match status" value="2"/>
</dbReference>
<dbReference type="InterPro" id="IPR007275">
    <property type="entry name" value="YTH_domain"/>
</dbReference>
<feature type="region of interest" description="Disordered" evidence="1">
    <location>
        <begin position="274"/>
        <end position="327"/>
    </location>
</feature>
<reference evidence="3 4" key="1">
    <citation type="submission" date="2024-01" db="EMBL/GenBank/DDBJ databases">
        <authorList>
            <person name="Allen C."/>
            <person name="Tagirdzhanova G."/>
        </authorList>
    </citation>
    <scope>NUCLEOTIDE SEQUENCE [LARGE SCALE GENOMIC DNA]</scope>
    <source>
        <strain evidence="3 4">CBS 573.63</strain>
    </source>
</reference>
<feature type="region of interest" description="Disordered" evidence="1">
    <location>
        <begin position="76"/>
        <end position="141"/>
    </location>
</feature>
<feature type="compositionally biased region" description="Basic and acidic residues" evidence="1">
    <location>
        <begin position="86"/>
        <end position="114"/>
    </location>
</feature>
<dbReference type="PANTHER" id="PTHR12357">
    <property type="entry name" value="YTH YT521-B HOMOLOGY DOMAIN-CONTAINING"/>
    <property type="match status" value="1"/>
</dbReference>
<feature type="compositionally biased region" description="Polar residues" evidence="1">
    <location>
        <begin position="76"/>
        <end position="85"/>
    </location>
</feature>
<evidence type="ECO:0000313" key="4">
    <source>
        <dbReference type="Proteomes" id="UP001642501"/>
    </source>
</evidence>
<accession>A0ABP0D6T1</accession>
<dbReference type="InterPro" id="IPR057720">
    <property type="entry name" value="RRM_YTH1"/>
</dbReference>
<proteinExistence type="predicted"/>
<dbReference type="Proteomes" id="UP001642501">
    <property type="component" value="Unassembled WGS sequence"/>
</dbReference>
<protein>
    <recommendedName>
        <fullName evidence="2">YTH domain-containing protein</fullName>
    </recommendedName>
</protein>
<dbReference type="CDD" id="cd21134">
    <property type="entry name" value="YTH"/>
    <property type="match status" value="1"/>
</dbReference>
<dbReference type="Pfam" id="PF25701">
    <property type="entry name" value="RRM_YTH1"/>
    <property type="match status" value="1"/>
</dbReference>